<accession>U2YDX9</accession>
<evidence type="ECO:0000256" key="1">
    <source>
        <dbReference type="SAM" id="Phobius"/>
    </source>
</evidence>
<feature type="transmembrane region" description="Helical" evidence="1">
    <location>
        <begin position="40"/>
        <end position="61"/>
    </location>
</feature>
<proteinExistence type="predicted"/>
<dbReference type="AlphaFoldDB" id="U2YDX9"/>
<keyword evidence="3" id="KW-1185">Reference proteome</keyword>
<reference evidence="2 3" key="1">
    <citation type="submission" date="2013-09" db="EMBL/GenBank/DDBJ databases">
        <title>Whole genome sequencing of Halarchaeum acidiphilum strain MH1-52-1.</title>
        <authorList>
            <person name="Shimane Y."/>
            <person name="Minegishi H."/>
            <person name="Nishi S."/>
            <person name="Echigo A."/>
            <person name="Shuto A."/>
            <person name="Konishi M."/>
            <person name="Ito T."/>
            <person name="Ohkuma M."/>
            <person name="Ohta Y."/>
            <person name="Nagano Y."/>
            <person name="Tsubouchi T."/>
            <person name="Mori K."/>
            <person name="Usui K."/>
            <person name="Kamekura M."/>
            <person name="Usami R."/>
            <person name="Takaki Y."/>
            <person name="Hatada Y."/>
        </authorList>
    </citation>
    <scope>NUCLEOTIDE SEQUENCE [LARGE SCALE GENOMIC DNA]</scope>
    <source>
        <strain evidence="2 3">JCM 16109</strain>
    </source>
</reference>
<gene>
    <name evidence="2" type="ORF">MBEHAL_0671</name>
</gene>
<dbReference type="Proteomes" id="UP000016986">
    <property type="component" value="Unassembled WGS sequence"/>
</dbReference>
<protein>
    <submittedName>
        <fullName evidence="2">Uncharacterized protein</fullName>
    </submittedName>
</protein>
<keyword evidence="1" id="KW-0812">Transmembrane</keyword>
<dbReference type="EMBL" id="BATA01000010">
    <property type="protein sequence ID" value="GAD51911.1"/>
    <property type="molecule type" value="Genomic_DNA"/>
</dbReference>
<sequence>MRGRALTDETGHGALVVVALVALGVVVAVTGALAEESLRIVALSACYVGGVGAFWIGYWALRRRAAGRRERLLERGDGRSERPDQ</sequence>
<evidence type="ECO:0000313" key="2">
    <source>
        <dbReference type="EMBL" id="GAD51911.1"/>
    </source>
</evidence>
<organism evidence="2 3">
    <name type="scientific">Halarchaeum acidiphilum MH1-52-1</name>
    <dbReference type="NCBI Taxonomy" id="1261545"/>
    <lineage>
        <taxon>Archaea</taxon>
        <taxon>Methanobacteriati</taxon>
        <taxon>Methanobacteriota</taxon>
        <taxon>Stenosarchaea group</taxon>
        <taxon>Halobacteria</taxon>
        <taxon>Halobacteriales</taxon>
        <taxon>Halobacteriaceae</taxon>
    </lineage>
</organism>
<name>U2YDX9_9EURY</name>
<keyword evidence="1" id="KW-1133">Transmembrane helix</keyword>
<feature type="transmembrane region" description="Helical" evidence="1">
    <location>
        <begin position="12"/>
        <end position="34"/>
    </location>
</feature>
<dbReference type="RefSeq" id="WP_020222240.1">
    <property type="nucleotide sequence ID" value="NZ_BANO01000183.1"/>
</dbReference>
<comment type="caution">
    <text evidence="2">The sequence shown here is derived from an EMBL/GenBank/DDBJ whole genome shotgun (WGS) entry which is preliminary data.</text>
</comment>
<keyword evidence="1" id="KW-0472">Membrane</keyword>
<evidence type="ECO:0000313" key="3">
    <source>
        <dbReference type="Proteomes" id="UP000016986"/>
    </source>
</evidence>